<dbReference type="SMART" id="SM00409">
    <property type="entry name" value="IG"/>
    <property type="match status" value="2"/>
</dbReference>
<dbReference type="SMART" id="SM00407">
    <property type="entry name" value="IGc1"/>
    <property type="match status" value="1"/>
</dbReference>
<dbReference type="EMBL" id="CAUEEQ010068579">
    <property type="protein sequence ID" value="CAJ0965600.1"/>
    <property type="molecule type" value="Genomic_DNA"/>
</dbReference>
<dbReference type="Pfam" id="PF07686">
    <property type="entry name" value="V-set"/>
    <property type="match status" value="1"/>
</dbReference>
<sequence>MKTSRHLRLELILTLNSFLVWGAAVPQTQYTADIVLPCDYALLDSGMGGLGFTRQKVTLVLQNVTVMGEEPADAPPDYQPPESPEMTIFLATAVDLAALSFAQRLLHVECEGGEVECEISPLYSQFFAAHIRLSELSIAVIAEATIPIESTVELANDKIVVPMTADLLVSSSPPSQRGSLSEEVTLNCEVWGEMEASMEWHLQKDGTGHRLNLEDSRITIQQGAQVHKKAASLLTIRQLNVHDEGTYICAVTSGKHRVQQILQMHIREPPQVTASVSEKPKTTVTCHTDRYYPLDVEVSWLLNGSPLTHVSPITSSHRRNNDGTYSVSSFLEVPIPQPGASPDTYTCTVTHVSIADPIMIEVKVLPEETDLPFTVFLSIVILLIMILSTLLLLWKKYERVRRKKLY</sequence>
<name>A0ABN9MH28_9NEOB</name>
<feature type="non-terminal residue" evidence="5">
    <location>
        <position position="406"/>
    </location>
</feature>
<evidence type="ECO:0000256" key="3">
    <source>
        <dbReference type="SAM" id="SignalP"/>
    </source>
</evidence>
<proteinExistence type="predicted"/>
<keyword evidence="2" id="KW-0472">Membrane</keyword>
<feature type="chain" id="PRO_5046735180" description="Ig-like domain-containing protein" evidence="3">
    <location>
        <begin position="23"/>
        <end position="406"/>
    </location>
</feature>
<dbReference type="Pfam" id="PF07654">
    <property type="entry name" value="C1-set"/>
    <property type="match status" value="1"/>
</dbReference>
<dbReference type="SMART" id="SM00408">
    <property type="entry name" value="IGc2"/>
    <property type="match status" value="1"/>
</dbReference>
<dbReference type="Proteomes" id="UP001176940">
    <property type="component" value="Unassembled WGS sequence"/>
</dbReference>
<evidence type="ECO:0000313" key="5">
    <source>
        <dbReference type="EMBL" id="CAJ0965600.1"/>
    </source>
</evidence>
<evidence type="ECO:0000313" key="6">
    <source>
        <dbReference type="Proteomes" id="UP001176940"/>
    </source>
</evidence>
<dbReference type="PROSITE" id="PS00290">
    <property type="entry name" value="IG_MHC"/>
    <property type="match status" value="1"/>
</dbReference>
<keyword evidence="6" id="KW-1185">Reference proteome</keyword>
<gene>
    <name evidence="5" type="ORF">RIMI_LOCUS20463642</name>
</gene>
<reference evidence="5" key="1">
    <citation type="submission" date="2023-07" db="EMBL/GenBank/DDBJ databases">
        <authorList>
            <person name="Stuckert A."/>
        </authorList>
    </citation>
    <scope>NUCLEOTIDE SEQUENCE</scope>
</reference>
<evidence type="ECO:0000256" key="1">
    <source>
        <dbReference type="ARBA" id="ARBA00023319"/>
    </source>
</evidence>
<dbReference type="InterPro" id="IPR013106">
    <property type="entry name" value="Ig_V-set"/>
</dbReference>
<evidence type="ECO:0000259" key="4">
    <source>
        <dbReference type="PROSITE" id="PS50835"/>
    </source>
</evidence>
<feature type="transmembrane region" description="Helical" evidence="2">
    <location>
        <begin position="373"/>
        <end position="394"/>
    </location>
</feature>
<comment type="caution">
    <text evidence="5">The sequence shown here is derived from an EMBL/GenBank/DDBJ whole genome shotgun (WGS) entry which is preliminary data.</text>
</comment>
<dbReference type="InterPro" id="IPR013783">
    <property type="entry name" value="Ig-like_fold"/>
</dbReference>
<dbReference type="InterPro" id="IPR003598">
    <property type="entry name" value="Ig_sub2"/>
</dbReference>
<keyword evidence="1" id="KW-0393">Immunoglobulin domain</keyword>
<dbReference type="PROSITE" id="PS50835">
    <property type="entry name" value="IG_LIKE"/>
    <property type="match status" value="2"/>
</dbReference>
<accession>A0ABN9MH28</accession>
<feature type="domain" description="Ig-like" evidence="4">
    <location>
        <begin position="162"/>
        <end position="259"/>
    </location>
</feature>
<dbReference type="InterPro" id="IPR036179">
    <property type="entry name" value="Ig-like_dom_sf"/>
</dbReference>
<dbReference type="PANTHER" id="PTHR23411">
    <property type="entry name" value="TAPASIN"/>
    <property type="match status" value="1"/>
</dbReference>
<organism evidence="5 6">
    <name type="scientific">Ranitomeya imitator</name>
    <name type="common">mimic poison frog</name>
    <dbReference type="NCBI Taxonomy" id="111125"/>
    <lineage>
        <taxon>Eukaryota</taxon>
        <taxon>Metazoa</taxon>
        <taxon>Chordata</taxon>
        <taxon>Craniata</taxon>
        <taxon>Vertebrata</taxon>
        <taxon>Euteleostomi</taxon>
        <taxon>Amphibia</taxon>
        <taxon>Batrachia</taxon>
        <taxon>Anura</taxon>
        <taxon>Neobatrachia</taxon>
        <taxon>Hyloidea</taxon>
        <taxon>Dendrobatidae</taxon>
        <taxon>Dendrobatinae</taxon>
        <taxon>Ranitomeya</taxon>
    </lineage>
</organism>
<dbReference type="SUPFAM" id="SSF48726">
    <property type="entry name" value="Immunoglobulin"/>
    <property type="match status" value="2"/>
</dbReference>
<dbReference type="InterPro" id="IPR003599">
    <property type="entry name" value="Ig_sub"/>
</dbReference>
<keyword evidence="2" id="KW-0812">Transmembrane</keyword>
<keyword evidence="2" id="KW-1133">Transmembrane helix</keyword>
<evidence type="ECO:0000256" key="2">
    <source>
        <dbReference type="SAM" id="Phobius"/>
    </source>
</evidence>
<protein>
    <recommendedName>
        <fullName evidence="4">Ig-like domain-containing protein</fullName>
    </recommendedName>
</protein>
<dbReference type="InterPro" id="IPR003006">
    <property type="entry name" value="Ig/MHC_CS"/>
</dbReference>
<keyword evidence="3" id="KW-0732">Signal</keyword>
<dbReference type="Gene3D" id="2.60.40.10">
    <property type="entry name" value="Immunoglobulins"/>
    <property type="match status" value="2"/>
</dbReference>
<dbReference type="InterPro" id="IPR003597">
    <property type="entry name" value="Ig_C1-set"/>
</dbReference>
<dbReference type="InterPro" id="IPR007110">
    <property type="entry name" value="Ig-like_dom"/>
</dbReference>
<feature type="domain" description="Ig-like" evidence="4">
    <location>
        <begin position="269"/>
        <end position="363"/>
    </location>
</feature>
<dbReference type="InterPro" id="IPR050380">
    <property type="entry name" value="Immune_Resp_Modulators"/>
</dbReference>
<feature type="signal peptide" evidence="3">
    <location>
        <begin position="1"/>
        <end position="22"/>
    </location>
</feature>